<dbReference type="PANTHER" id="PTHR10602:SF0">
    <property type="entry name" value="EUKARYOTIC TRANSLATION INITIATION FACTOR 2 SUBUNIT 1"/>
    <property type="match status" value="1"/>
</dbReference>
<keyword evidence="7" id="KW-1185">Reference proteome</keyword>
<dbReference type="Gene3D" id="3.30.70.1130">
    <property type="entry name" value="EIF_2_alpha"/>
    <property type="match status" value="1"/>
</dbReference>
<dbReference type="InParanoid" id="G0QMT0"/>
<keyword evidence="2" id="KW-0396">Initiation factor</keyword>
<dbReference type="OrthoDB" id="1685042at2759"/>
<dbReference type="InterPro" id="IPR003029">
    <property type="entry name" value="S1_domain"/>
</dbReference>
<evidence type="ECO:0000313" key="6">
    <source>
        <dbReference type="EMBL" id="EGR33483.1"/>
    </source>
</evidence>
<evidence type="ECO:0000256" key="1">
    <source>
        <dbReference type="ARBA" id="ARBA00007223"/>
    </source>
</evidence>
<dbReference type="Proteomes" id="UP000008983">
    <property type="component" value="Unassembled WGS sequence"/>
</dbReference>
<dbReference type="AlphaFoldDB" id="G0QMT0"/>
<protein>
    <recommendedName>
        <fullName evidence="5">S1 motif domain-containing protein</fullName>
    </recommendedName>
</protein>
<reference evidence="6 7" key="1">
    <citation type="submission" date="2011-07" db="EMBL/GenBank/DDBJ databases">
        <authorList>
            <person name="Coyne R."/>
            <person name="Brami D."/>
            <person name="Johnson J."/>
            <person name="Hostetler J."/>
            <person name="Hannick L."/>
            <person name="Clark T."/>
            <person name="Cassidy-Hanley D."/>
            <person name="Inman J."/>
        </authorList>
    </citation>
    <scope>NUCLEOTIDE SEQUENCE [LARGE SCALE GENOMIC DNA]</scope>
    <source>
        <strain evidence="6 7">G5</strain>
    </source>
</reference>
<dbReference type="GO" id="GO:0043022">
    <property type="term" value="F:ribosome binding"/>
    <property type="evidence" value="ECO:0007669"/>
    <property type="project" value="TreeGrafter"/>
</dbReference>
<feature type="compositionally biased region" description="Acidic residues" evidence="4">
    <location>
        <begin position="241"/>
        <end position="281"/>
    </location>
</feature>
<feature type="domain" description="S1 motif" evidence="5">
    <location>
        <begin position="1"/>
        <end position="44"/>
    </location>
</feature>
<feature type="region of interest" description="Disordered" evidence="4">
    <location>
        <begin position="230"/>
        <end position="281"/>
    </location>
</feature>
<name>G0QMT0_ICHMU</name>
<feature type="compositionally biased region" description="Basic and acidic residues" evidence="4">
    <location>
        <begin position="230"/>
        <end position="240"/>
    </location>
</feature>
<dbReference type="STRING" id="857967.G0QMT0"/>
<dbReference type="SUPFAM" id="SSF116742">
    <property type="entry name" value="eIF2alpha middle domain-like"/>
    <property type="match status" value="1"/>
</dbReference>
<gene>
    <name evidence="6" type="ORF">IMG5_051610</name>
</gene>
<dbReference type="PANTHER" id="PTHR10602">
    <property type="entry name" value="EUKARYOTIC TRANSLATION INITIATION FACTOR 2 SUBUNIT 1"/>
    <property type="match status" value="1"/>
</dbReference>
<keyword evidence="3" id="KW-0648">Protein biosynthesis</keyword>
<dbReference type="OMA" id="WNNTEAL"/>
<dbReference type="FunCoup" id="G0QMT0">
    <property type="interactions" value="613"/>
</dbReference>
<sequence length="281" mass="31842">MITPNEMTKQMQQSIQKVLKIGRTEVVQVLRVDEEKGYIDLSKKKVRNNQDAACLDNYSKAKTVNSILITICESDKQITIDELYTKVVWPLSKKYKSAYEAFRASLNDNQVINQFDVSEDIKQKLLKEIQRRLAPQTLRIKAEVELRCYGYEGVDAIKAALLAGESKSRNNCQVGFEIVGSPVYAGTINTQDKNLGLEVIKDALKAVEEVILSKNGQYKLRGEPKIYGDKAQDDLELIEKAEEDDDEDEQKEGEGDDDDEESEEIEGMGDADDDEEEFQQQ</sequence>
<accession>G0QMT0</accession>
<evidence type="ECO:0000259" key="5">
    <source>
        <dbReference type="PROSITE" id="PS50126"/>
    </source>
</evidence>
<dbReference type="EMBL" id="GL983437">
    <property type="protein sequence ID" value="EGR33483.1"/>
    <property type="molecule type" value="Genomic_DNA"/>
</dbReference>
<dbReference type="SUPFAM" id="SSF50249">
    <property type="entry name" value="Nucleic acid-binding proteins"/>
    <property type="match status" value="1"/>
</dbReference>
<dbReference type="PROSITE" id="PS50126">
    <property type="entry name" value="S1"/>
    <property type="match status" value="1"/>
</dbReference>
<dbReference type="GO" id="GO:0003743">
    <property type="term" value="F:translation initiation factor activity"/>
    <property type="evidence" value="ECO:0007669"/>
    <property type="project" value="UniProtKB-KW"/>
</dbReference>
<dbReference type="InterPro" id="IPR024054">
    <property type="entry name" value="TIF2_asu_middle_sf"/>
</dbReference>
<dbReference type="RefSeq" id="XP_004037469.1">
    <property type="nucleotide sequence ID" value="XM_004037421.1"/>
</dbReference>
<organism evidence="6 7">
    <name type="scientific">Ichthyophthirius multifiliis</name>
    <name type="common">White spot disease agent</name>
    <name type="synonym">Ich</name>
    <dbReference type="NCBI Taxonomy" id="5932"/>
    <lineage>
        <taxon>Eukaryota</taxon>
        <taxon>Sar</taxon>
        <taxon>Alveolata</taxon>
        <taxon>Ciliophora</taxon>
        <taxon>Intramacronucleata</taxon>
        <taxon>Oligohymenophorea</taxon>
        <taxon>Hymenostomatida</taxon>
        <taxon>Ophryoglenina</taxon>
        <taxon>Ichthyophthirius</taxon>
    </lineage>
</organism>
<dbReference type="Gene3D" id="2.40.50.140">
    <property type="entry name" value="Nucleic acid-binding proteins"/>
    <property type="match status" value="1"/>
</dbReference>
<dbReference type="GeneID" id="14909649"/>
<evidence type="ECO:0000256" key="4">
    <source>
        <dbReference type="SAM" id="MobiDB-lite"/>
    </source>
</evidence>
<proteinExistence type="inferred from homology"/>
<dbReference type="Gene3D" id="1.10.150.190">
    <property type="entry name" value="Translation initiation factor 2, subunit 1, domain 2"/>
    <property type="match status" value="1"/>
</dbReference>
<dbReference type="GO" id="GO:0005850">
    <property type="term" value="C:eukaryotic translation initiation factor 2 complex"/>
    <property type="evidence" value="ECO:0007669"/>
    <property type="project" value="TreeGrafter"/>
</dbReference>
<dbReference type="InterPro" id="IPR012340">
    <property type="entry name" value="NA-bd_OB-fold"/>
</dbReference>
<dbReference type="eggNOG" id="KOG2916">
    <property type="taxonomic scope" value="Eukaryota"/>
</dbReference>
<dbReference type="SUPFAM" id="SSF110993">
    <property type="entry name" value="eIF-2-alpha, C-terminal domain"/>
    <property type="match status" value="1"/>
</dbReference>
<evidence type="ECO:0000313" key="7">
    <source>
        <dbReference type="Proteomes" id="UP000008983"/>
    </source>
</evidence>
<dbReference type="Pfam" id="PF07541">
    <property type="entry name" value="EIF_2_alpha"/>
    <property type="match status" value="1"/>
</dbReference>
<dbReference type="GO" id="GO:0033290">
    <property type="term" value="C:eukaryotic 48S preinitiation complex"/>
    <property type="evidence" value="ECO:0007669"/>
    <property type="project" value="TreeGrafter"/>
</dbReference>
<dbReference type="GO" id="GO:0003723">
    <property type="term" value="F:RNA binding"/>
    <property type="evidence" value="ECO:0007669"/>
    <property type="project" value="InterPro"/>
</dbReference>
<dbReference type="InterPro" id="IPR011488">
    <property type="entry name" value="TIF_2_asu"/>
</dbReference>
<comment type="similarity">
    <text evidence="1">Belongs to the eIF-2-alpha family.</text>
</comment>
<evidence type="ECO:0000256" key="2">
    <source>
        <dbReference type="ARBA" id="ARBA00022540"/>
    </source>
</evidence>
<dbReference type="InterPro" id="IPR024055">
    <property type="entry name" value="TIF2_asu_C"/>
</dbReference>
<evidence type="ECO:0000256" key="3">
    <source>
        <dbReference type="ARBA" id="ARBA00022917"/>
    </source>
</evidence>